<dbReference type="GO" id="GO:0051213">
    <property type="term" value="F:dioxygenase activity"/>
    <property type="evidence" value="ECO:0007669"/>
    <property type="project" value="UniProtKB-KW"/>
</dbReference>
<dbReference type="Gene3D" id="2.60.120.620">
    <property type="entry name" value="q2cbj1_9rhob like domain"/>
    <property type="match status" value="1"/>
</dbReference>
<keyword evidence="1" id="KW-0223">Dioxygenase</keyword>
<name>A0ABS7A7C0_9PROT</name>
<gene>
    <name evidence="1" type="ORF">KPL78_09225</name>
</gene>
<dbReference type="RefSeq" id="WP_219762648.1">
    <property type="nucleotide sequence ID" value="NZ_JAHYBZ010000003.1"/>
</dbReference>
<organism evidence="1 2">
    <name type="scientific">Roseomonas alba</name>
    <dbReference type="NCBI Taxonomy" id="2846776"/>
    <lineage>
        <taxon>Bacteria</taxon>
        <taxon>Pseudomonadati</taxon>
        <taxon>Pseudomonadota</taxon>
        <taxon>Alphaproteobacteria</taxon>
        <taxon>Acetobacterales</taxon>
        <taxon>Roseomonadaceae</taxon>
        <taxon>Roseomonas</taxon>
    </lineage>
</organism>
<protein>
    <submittedName>
        <fullName evidence="1">Phytanoyl-CoA dioxygenase family protein</fullName>
    </submittedName>
</protein>
<keyword evidence="1" id="KW-0560">Oxidoreductase</keyword>
<comment type="caution">
    <text evidence="1">The sequence shown here is derived from an EMBL/GenBank/DDBJ whole genome shotgun (WGS) entry which is preliminary data.</text>
</comment>
<keyword evidence="2" id="KW-1185">Reference proteome</keyword>
<dbReference type="InterPro" id="IPR008775">
    <property type="entry name" value="Phytyl_CoA_dOase-like"/>
</dbReference>
<dbReference type="EMBL" id="JAHYBZ010000003">
    <property type="protein sequence ID" value="MBW6398025.1"/>
    <property type="molecule type" value="Genomic_DNA"/>
</dbReference>
<evidence type="ECO:0000313" key="1">
    <source>
        <dbReference type="EMBL" id="MBW6398025.1"/>
    </source>
</evidence>
<proteinExistence type="predicted"/>
<dbReference type="Proteomes" id="UP001196565">
    <property type="component" value="Unassembled WGS sequence"/>
</dbReference>
<accession>A0ABS7A7C0</accession>
<dbReference type="Pfam" id="PF05721">
    <property type="entry name" value="PhyH"/>
    <property type="match status" value="1"/>
</dbReference>
<reference evidence="1 2" key="1">
    <citation type="submission" date="2021-07" db="EMBL/GenBank/DDBJ databases">
        <authorList>
            <person name="So Y."/>
        </authorList>
    </citation>
    <scope>NUCLEOTIDE SEQUENCE [LARGE SCALE GENOMIC DNA]</scope>
    <source>
        <strain evidence="1 2">HJA6</strain>
    </source>
</reference>
<sequence>MIAYAQINPRLPGFRLGRALAYYAQRVVTPTPLRRAVTGGIALVIRSRHGAGPTRPSRQRELGELRGRGIAMLAPLFSEETLRSVQDYFHNAPVTLPGGRQAPLAEIPAGTRSAAYDLQTIVDCPHLLEAVNDPELLSLAAAYLGCKPTLSSLGVRWSFPNAVGREDVQTWHRDCDDWRTIKVFTYLTDVCPTSGPHAYVRGSHRTRATLRNARFTEDGLTDRFGQDSILSVMGPSGTSFVGDMAGIHRGVVPKREPRLILQAQFSVLPIQCFDYNPVRRPGTPALDAYTNRLIVRG</sequence>
<evidence type="ECO:0000313" key="2">
    <source>
        <dbReference type="Proteomes" id="UP001196565"/>
    </source>
</evidence>
<dbReference type="SUPFAM" id="SSF51197">
    <property type="entry name" value="Clavaminate synthase-like"/>
    <property type="match status" value="1"/>
</dbReference>